<dbReference type="EMBL" id="PGCI01000662">
    <property type="protein sequence ID" value="PLW22483.1"/>
    <property type="molecule type" value="Genomic_DNA"/>
</dbReference>
<evidence type="ECO:0000256" key="1">
    <source>
        <dbReference type="SAM" id="MobiDB-lite"/>
    </source>
</evidence>
<evidence type="ECO:0000313" key="2">
    <source>
        <dbReference type="EMBL" id="PLW22483.1"/>
    </source>
</evidence>
<dbReference type="EMBL" id="PGCI01000016">
    <property type="protein sequence ID" value="PLW49478.1"/>
    <property type="molecule type" value="Genomic_DNA"/>
</dbReference>
<organism evidence="2 4">
    <name type="scientific">Puccinia coronata f. sp. avenae</name>
    <dbReference type="NCBI Taxonomy" id="200324"/>
    <lineage>
        <taxon>Eukaryota</taxon>
        <taxon>Fungi</taxon>
        <taxon>Dikarya</taxon>
        <taxon>Basidiomycota</taxon>
        <taxon>Pucciniomycotina</taxon>
        <taxon>Pucciniomycetes</taxon>
        <taxon>Pucciniales</taxon>
        <taxon>Pucciniaceae</taxon>
        <taxon>Puccinia</taxon>
    </lineage>
</organism>
<name>A0A2N5TAF3_9BASI</name>
<dbReference type="AlphaFoldDB" id="A0A2N5TAF3"/>
<gene>
    <name evidence="3" type="ORF">PCASD_01944</name>
    <name evidence="2" type="ORF">PCASD_10830</name>
</gene>
<feature type="compositionally biased region" description="Basic and acidic residues" evidence="1">
    <location>
        <begin position="9"/>
        <end position="22"/>
    </location>
</feature>
<feature type="region of interest" description="Disordered" evidence="1">
    <location>
        <begin position="237"/>
        <end position="256"/>
    </location>
</feature>
<accession>A0A2N5TAF3</accession>
<comment type="caution">
    <text evidence="2">The sequence shown here is derived from an EMBL/GenBank/DDBJ whole genome shotgun (WGS) entry which is preliminary data.</text>
</comment>
<dbReference type="Proteomes" id="UP000235392">
    <property type="component" value="Unassembled WGS sequence"/>
</dbReference>
<reference evidence="2 4" key="1">
    <citation type="submission" date="2017-11" db="EMBL/GenBank/DDBJ databases">
        <title>De novo assembly and phasing of dikaryotic genomes from two isolates of Puccinia coronata f. sp. avenae, the causal agent of oat crown rust.</title>
        <authorList>
            <person name="Miller M.E."/>
            <person name="Zhang Y."/>
            <person name="Omidvar V."/>
            <person name="Sperschneider J."/>
            <person name="Schwessinger B."/>
            <person name="Raley C."/>
            <person name="Palmer J.M."/>
            <person name="Garnica D."/>
            <person name="Upadhyaya N."/>
            <person name="Rathjen J."/>
            <person name="Taylor J.M."/>
            <person name="Park R.F."/>
            <person name="Dodds P.N."/>
            <person name="Hirsch C.D."/>
            <person name="Kianian S.F."/>
            <person name="Figueroa M."/>
        </authorList>
    </citation>
    <scope>NUCLEOTIDE SEQUENCE [LARGE SCALE GENOMIC DNA]</scope>
    <source>
        <strain evidence="2">12SD80</strain>
    </source>
</reference>
<evidence type="ECO:0000313" key="4">
    <source>
        <dbReference type="Proteomes" id="UP000235392"/>
    </source>
</evidence>
<evidence type="ECO:0000313" key="3">
    <source>
        <dbReference type="EMBL" id="PLW49478.1"/>
    </source>
</evidence>
<protein>
    <submittedName>
        <fullName evidence="2">Uncharacterized protein</fullName>
    </submittedName>
</protein>
<proteinExistence type="predicted"/>
<sequence length="292" mass="31543">MSNPCRASQESKDSGALHHDHPGGLSTSHSTVSFVSCCLDHPGISCTPSLPPQKAGDLLPPLTDHRRDCVLPWVAGTTGYRRECVLSSMAGSYRPLTGVLTCGLKEWYEPLIGSPDRRFLIGDAARTICYLSVWAIDSSFNMTSMATCYGKGNSNCYKLLQTTNQIASTARPTTGKDFQSPAQPCDIESRLPLTEPEQDVLQKQRALFCLADLDACRPCVNGPGFRECGWNAGQKNSEEGGLAQHPPLSARGTTRKPTSLHLAEAILAAVDSTAIGETYTFDHPPFLQTLCP</sequence>
<feature type="region of interest" description="Disordered" evidence="1">
    <location>
        <begin position="1"/>
        <end position="24"/>
    </location>
</feature>